<name>A0A7Z2JJB1_9BURK</name>
<dbReference type="Proteomes" id="UP000433577">
    <property type="component" value="Chromosome 4"/>
</dbReference>
<feature type="transmembrane region" description="Helical" evidence="1">
    <location>
        <begin position="117"/>
        <end position="137"/>
    </location>
</feature>
<keyword evidence="1" id="KW-0812">Transmembrane</keyword>
<feature type="transmembrane region" description="Helical" evidence="1">
    <location>
        <begin position="92"/>
        <end position="111"/>
    </location>
</feature>
<proteinExistence type="predicted"/>
<dbReference type="AlphaFoldDB" id="A0A7Z2JJB1"/>
<evidence type="ECO:0000256" key="1">
    <source>
        <dbReference type="SAM" id="Phobius"/>
    </source>
</evidence>
<accession>A0A7Z2JJB1</accession>
<dbReference type="RefSeq" id="WP_158957094.1">
    <property type="nucleotide sequence ID" value="NZ_CP046916.1"/>
</dbReference>
<evidence type="ECO:0000313" key="2">
    <source>
        <dbReference type="EMBL" id="QGZ66038.1"/>
    </source>
</evidence>
<feature type="transmembrane region" description="Helical" evidence="1">
    <location>
        <begin position="56"/>
        <end position="80"/>
    </location>
</feature>
<dbReference type="KEGG" id="pacs:FAZ98_29930"/>
<gene>
    <name evidence="2" type="ORF">FAZ98_29930</name>
</gene>
<reference evidence="2 3" key="1">
    <citation type="submission" date="2019-12" db="EMBL/GenBank/DDBJ databases">
        <title>Paraburkholderia acidiphila 7Q-K02 sp. nov and Paraburkholderia acidisoli DHF22 sp. nov., two strains isolated from forest soil.</title>
        <authorList>
            <person name="Gao Z."/>
            <person name="Qiu L."/>
        </authorList>
    </citation>
    <scope>NUCLEOTIDE SEQUENCE [LARGE SCALE GENOMIC DNA]</scope>
    <source>
        <strain evidence="2 3">DHF22</strain>
    </source>
</reference>
<keyword evidence="1" id="KW-1133">Transmembrane helix</keyword>
<evidence type="ECO:0000313" key="3">
    <source>
        <dbReference type="Proteomes" id="UP000433577"/>
    </source>
</evidence>
<sequence length="145" mass="15771">MPINRLKSTPAFHADAPPQIRHAITLFAFMWFIYAFGWVMLSIAVLPSIVTQPKHLALLSGSIGFLACWLAMNACLIVGLCQRQKLARTLQLVLTVGMAFALLAAIAQFGLNFFAASFLANAVATGLLFLPVCSNWFDARATSPE</sequence>
<protein>
    <submittedName>
        <fullName evidence="2">Uncharacterized protein</fullName>
    </submittedName>
</protein>
<feature type="transmembrane region" description="Helical" evidence="1">
    <location>
        <begin position="26"/>
        <end position="50"/>
    </location>
</feature>
<dbReference type="EMBL" id="CP046916">
    <property type="protein sequence ID" value="QGZ66038.1"/>
    <property type="molecule type" value="Genomic_DNA"/>
</dbReference>
<organism evidence="2 3">
    <name type="scientific">Paraburkholderia acidisoli</name>
    <dbReference type="NCBI Taxonomy" id="2571748"/>
    <lineage>
        <taxon>Bacteria</taxon>
        <taxon>Pseudomonadati</taxon>
        <taxon>Pseudomonadota</taxon>
        <taxon>Betaproteobacteria</taxon>
        <taxon>Burkholderiales</taxon>
        <taxon>Burkholderiaceae</taxon>
        <taxon>Paraburkholderia</taxon>
    </lineage>
</organism>
<dbReference type="OrthoDB" id="9029828at2"/>
<keyword evidence="3" id="KW-1185">Reference proteome</keyword>
<keyword evidence="1" id="KW-0472">Membrane</keyword>